<evidence type="ECO:0000256" key="2">
    <source>
        <dbReference type="ARBA" id="ARBA00023002"/>
    </source>
</evidence>
<dbReference type="STRING" id="454130.A0A0U5G200"/>
<dbReference type="Proteomes" id="UP000054771">
    <property type="component" value="Unassembled WGS sequence"/>
</dbReference>
<dbReference type="SUPFAM" id="SSF51735">
    <property type="entry name" value="NAD(P)-binding Rossmann-fold domains"/>
    <property type="match status" value="1"/>
</dbReference>
<protein>
    <submittedName>
        <fullName evidence="3">Uncharacterized protein</fullName>
    </submittedName>
</protein>
<dbReference type="GO" id="GO:0016491">
    <property type="term" value="F:oxidoreductase activity"/>
    <property type="evidence" value="ECO:0007669"/>
    <property type="project" value="UniProtKB-KW"/>
</dbReference>
<dbReference type="Pfam" id="PF00106">
    <property type="entry name" value="adh_short"/>
    <property type="match status" value="1"/>
</dbReference>
<gene>
    <name evidence="3" type="ORF">ASPCAL07130</name>
</gene>
<sequence length="106" mass="11082">MLPPVPSFTATWHNAPYALIFPLQPELSAAGKIVIVTGAASGIGRATASSFARAGATKIILIGRNKANLEKTQRSLPCASSLHAVDVRDEQAVSRVASAVGRWDVS</sequence>
<dbReference type="PANTHER" id="PTHR44196">
    <property type="entry name" value="DEHYDROGENASE/REDUCTASE SDR FAMILY MEMBER 7B"/>
    <property type="match status" value="1"/>
</dbReference>
<dbReference type="GO" id="GO:0016020">
    <property type="term" value="C:membrane"/>
    <property type="evidence" value="ECO:0007669"/>
    <property type="project" value="TreeGrafter"/>
</dbReference>
<evidence type="ECO:0000256" key="1">
    <source>
        <dbReference type="ARBA" id="ARBA00006484"/>
    </source>
</evidence>
<dbReference type="PANTHER" id="PTHR44196:SF1">
    <property type="entry name" value="DEHYDROGENASE_REDUCTASE SDR FAMILY MEMBER 7B"/>
    <property type="match status" value="1"/>
</dbReference>
<name>A0A0U5G200_ASPCI</name>
<dbReference type="AlphaFoldDB" id="A0A0U5G200"/>
<dbReference type="Gene3D" id="3.40.50.720">
    <property type="entry name" value="NAD(P)-binding Rossmann-like Domain"/>
    <property type="match status" value="1"/>
</dbReference>
<keyword evidence="4" id="KW-1185">Reference proteome</keyword>
<keyword evidence="2" id="KW-0560">Oxidoreductase</keyword>
<evidence type="ECO:0000313" key="4">
    <source>
        <dbReference type="Proteomes" id="UP000054771"/>
    </source>
</evidence>
<organism evidence="3 4">
    <name type="scientific">Aspergillus calidoustus</name>
    <dbReference type="NCBI Taxonomy" id="454130"/>
    <lineage>
        <taxon>Eukaryota</taxon>
        <taxon>Fungi</taxon>
        <taxon>Dikarya</taxon>
        <taxon>Ascomycota</taxon>
        <taxon>Pezizomycotina</taxon>
        <taxon>Eurotiomycetes</taxon>
        <taxon>Eurotiomycetidae</taxon>
        <taxon>Eurotiales</taxon>
        <taxon>Aspergillaceae</taxon>
        <taxon>Aspergillus</taxon>
        <taxon>Aspergillus subgen. Nidulantes</taxon>
    </lineage>
</organism>
<dbReference type="OrthoDB" id="1933717at2759"/>
<dbReference type="InterPro" id="IPR036291">
    <property type="entry name" value="NAD(P)-bd_dom_sf"/>
</dbReference>
<dbReference type="EMBL" id="CDMC01000005">
    <property type="protein sequence ID" value="CEL06018.1"/>
    <property type="molecule type" value="Genomic_DNA"/>
</dbReference>
<evidence type="ECO:0000313" key="3">
    <source>
        <dbReference type="EMBL" id="CEL06018.1"/>
    </source>
</evidence>
<comment type="similarity">
    <text evidence="1">Belongs to the short-chain dehydrogenases/reductases (SDR) family.</text>
</comment>
<accession>A0A0U5G200</accession>
<reference evidence="4" key="1">
    <citation type="journal article" date="2016" name="Genome Announc.">
        <title>Draft genome sequences of fungus Aspergillus calidoustus.</title>
        <authorList>
            <person name="Horn F."/>
            <person name="Linde J."/>
            <person name="Mattern D.J."/>
            <person name="Walther G."/>
            <person name="Guthke R."/>
            <person name="Scherlach K."/>
            <person name="Martin K."/>
            <person name="Brakhage A.A."/>
            <person name="Petzke L."/>
            <person name="Valiante V."/>
        </authorList>
    </citation>
    <scope>NUCLEOTIDE SEQUENCE [LARGE SCALE GENOMIC DNA]</scope>
    <source>
        <strain evidence="4">SF006504</strain>
    </source>
</reference>
<dbReference type="InterPro" id="IPR002347">
    <property type="entry name" value="SDR_fam"/>
</dbReference>
<dbReference type="OMA" id="ATWHNAP"/>
<proteinExistence type="inferred from homology"/>